<organism evidence="7">
    <name type="scientific">Leptinotarsa decemlineata</name>
    <name type="common">Colorado potato beetle</name>
    <name type="synonym">Doryphora decemlineata</name>
    <dbReference type="NCBI Taxonomy" id="7539"/>
    <lineage>
        <taxon>Eukaryota</taxon>
        <taxon>Metazoa</taxon>
        <taxon>Ecdysozoa</taxon>
        <taxon>Arthropoda</taxon>
        <taxon>Hexapoda</taxon>
        <taxon>Insecta</taxon>
        <taxon>Pterygota</taxon>
        <taxon>Neoptera</taxon>
        <taxon>Endopterygota</taxon>
        <taxon>Coleoptera</taxon>
        <taxon>Polyphaga</taxon>
        <taxon>Cucujiformia</taxon>
        <taxon>Chrysomeloidea</taxon>
        <taxon>Chrysomelidae</taxon>
        <taxon>Chrysomelinae</taxon>
        <taxon>Doryphorini</taxon>
        <taxon>Leptinotarsa</taxon>
    </lineage>
</organism>
<comment type="subcellular location">
    <subcellularLocation>
        <location evidence="5">Cytoplasm</location>
    </subcellularLocation>
</comment>
<keyword evidence="5" id="KW-0752">Steroid biosynthesis</keyword>
<dbReference type="GO" id="GO:0019287">
    <property type="term" value="P:isopentenyl diphosphate biosynthetic process, mevalonate pathway"/>
    <property type="evidence" value="ECO:0007669"/>
    <property type="project" value="UniProtKB-UniPathway"/>
</dbReference>
<reference evidence="7" key="2">
    <citation type="journal article" date="2016" name="Gene">
        <title>Identification of ten mevalonate enzyme-encoding genes and their expression in response to juvenile hormone levels in Leptinotarsa decemlineata (Say).</title>
        <authorList>
            <person name="Li Q."/>
            <person name="Meng Q.W."/>
            <person name="Lu F.G."/>
            <person name="Guo W.C."/>
            <person name="Li G.Q."/>
        </authorList>
    </citation>
    <scope>NUCLEOTIDE SEQUENCE</scope>
</reference>
<keyword evidence="2 5" id="KW-0808">Transferase</keyword>
<keyword evidence="5" id="KW-0753">Steroid metabolism</keyword>
<keyword evidence="5" id="KW-0444">Lipid biosynthesis</keyword>
<keyword evidence="4" id="KW-0460">Magnesium</keyword>
<comment type="similarity">
    <text evidence="5">Belongs to the GHMP kinase family. Mevalonate kinase subfamily.</text>
</comment>
<dbReference type="SUPFAM" id="SSF55060">
    <property type="entry name" value="GHMP Kinase, C-terminal domain"/>
    <property type="match status" value="1"/>
</dbReference>
<dbReference type="InterPro" id="IPR020568">
    <property type="entry name" value="Ribosomal_Su5_D2-typ_SF"/>
</dbReference>
<dbReference type="Pfam" id="PF08544">
    <property type="entry name" value="GHMP_kinases_C"/>
    <property type="match status" value="1"/>
</dbReference>
<dbReference type="InterPro" id="IPR006205">
    <property type="entry name" value="Mev_gal_kin"/>
</dbReference>
<comment type="catalytic activity">
    <reaction evidence="5">
        <text>(R)-mevalonate + ATP = (R)-5-phosphomevalonate + ADP + H(+)</text>
        <dbReference type="Rhea" id="RHEA:17065"/>
        <dbReference type="ChEBI" id="CHEBI:15378"/>
        <dbReference type="ChEBI" id="CHEBI:30616"/>
        <dbReference type="ChEBI" id="CHEBI:36464"/>
        <dbReference type="ChEBI" id="CHEBI:58146"/>
        <dbReference type="ChEBI" id="CHEBI:456216"/>
        <dbReference type="EC" id="2.7.1.36"/>
    </reaction>
</comment>
<dbReference type="InterPro" id="IPR013750">
    <property type="entry name" value="GHMP_kinase_C_dom"/>
</dbReference>
<evidence type="ECO:0000313" key="7">
    <source>
        <dbReference type="EMBL" id="AKO63320.1"/>
    </source>
</evidence>
<dbReference type="InterPro" id="IPR014721">
    <property type="entry name" value="Ribsml_uS5_D2-typ_fold_subgr"/>
</dbReference>
<dbReference type="InterPro" id="IPR036554">
    <property type="entry name" value="GHMP_kinase_C_sf"/>
</dbReference>
<proteinExistence type="evidence at transcript level"/>
<dbReference type="Gene3D" id="3.30.230.10">
    <property type="match status" value="1"/>
</dbReference>
<evidence type="ECO:0000256" key="2">
    <source>
        <dbReference type="ARBA" id="ARBA00022679"/>
    </source>
</evidence>
<evidence type="ECO:0000256" key="5">
    <source>
        <dbReference type="RuleBase" id="RU363087"/>
    </source>
</evidence>
<dbReference type="OrthoDB" id="1652964at2759"/>
<protein>
    <recommendedName>
        <fullName evidence="5">Mevalonate kinase</fullName>
        <shortName evidence="5">MK</shortName>
        <ecNumber evidence="5">2.7.1.36</ecNumber>
    </recommendedName>
</protein>
<keyword evidence="5" id="KW-0756">Sterol biosynthesis</keyword>
<dbReference type="PANTHER" id="PTHR43290">
    <property type="entry name" value="MEVALONATE KINASE"/>
    <property type="match status" value="1"/>
</dbReference>
<dbReference type="PANTHER" id="PTHR43290:SF2">
    <property type="entry name" value="MEVALONATE KINASE"/>
    <property type="match status" value="1"/>
</dbReference>
<dbReference type="EC" id="2.7.1.36" evidence="5"/>
<keyword evidence="5" id="KW-1207">Sterol metabolism</keyword>
<evidence type="ECO:0000256" key="1">
    <source>
        <dbReference type="ARBA" id="ARBA00022490"/>
    </source>
</evidence>
<dbReference type="GO" id="GO:0004496">
    <property type="term" value="F:mevalonate kinase activity"/>
    <property type="evidence" value="ECO:0007669"/>
    <property type="project" value="UniProtKB-EC"/>
</dbReference>
<evidence type="ECO:0000259" key="6">
    <source>
        <dbReference type="Pfam" id="PF08544"/>
    </source>
</evidence>
<dbReference type="Gene3D" id="3.30.70.890">
    <property type="entry name" value="GHMP kinase, C-terminal domain"/>
    <property type="match status" value="1"/>
</dbReference>
<dbReference type="AlphaFoldDB" id="A0A0H4IUW0"/>
<keyword evidence="5" id="KW-0067">ATP-binding</keyword>
<evidence type="ECO:0000256" key="4">
    <source>
        <dbReference type="ARBA" id="ARBA00022842"/>
    </source>
</evidence>
<keyword evidence="5" id="KW-0547">Nucleotide-binding</keyword>
<feature type="domain" description="GHMP kinase C-terminal" evidence="6">
    <location>
        <begin position="343"/>
        <end position="402"/>
    </location>
</feature>
<evidence type="ECO:0000256" key="3">
    <source>
        <dbReference type="ARBA" id="ARBA00022777"/>
    </source>
</evidence>
<dbReference type="GO" id="GO:0006695">
    <property type="term" value="P:cholesterol biosynthetic process"/>
    <property type="evidence" value="ECO:0007669"/>
    <property type="project" value="TreeGrafter"/>
</dbReference>
<dbReference type="EMBL" id="KP689338">
    <property type="protein sequence ID" value="AKO63320.1"/>
    <property type="molecule type" value="mRNA"/>
</dbReference>
<comment type="pathway">
    <text evidence="5">Isoprenoid biosynthesis; isopentenyl diphosphate biosynthesis via mevalonate pathway; isopentenyl diphosphate from (R)-mevalonate: step 1/3.</text>
</comment>
<dbReference type="NCBIfam" id="TIGR00549">
    <property type="entry name" value="mevalon_kin"/>
    <property type="match status" value="1"/>
</dbReference>
<dbReference type="GO" id="GO:0005524">
    <property type="term" value="F:ATP binding"/>
    <property type="evidence" value="ECO:0007669"/>
    <property type="project" value="UniProtKB-KW"/>
</dbReference>
<keyword evidence="1 5" id="KW-0963">Cytoplasm</keyword>
<keyword evidence="3 5" id="KW-0418">Kinase</keyword>
<sequence>MSNNISSLTNLPPTIKKIGLSITVSSPGKVILHGEHSVVYGKLALAASLGLRTRLTISEIDNPDSVIVKCFSLDITKTFSLQAIKEHLLEPALCLTSPNEEFSWENPDIIHHESLLKRIENFLIYNGMSDFNTNQLIALQSLLYLVSGILSSVDIELPSILLEVNSELNIGAGTGSSASYLVSVSAAFIQYVKLKRKSGNISKTGYKPSFLDNASSNFSKKELDMICNWAYCAEKIVHGTPSGLDNSICTYGSIVEFRKGLPAKPLGINCLFKLLLINTKVPRETKVIVSNVAKLRDKYPDLVNNILNAMDDLAFNALQTIKALSELEASGDKIQDHQAINIKQCYEQLGEPFSMNHNLLSALGTPHIKLDEAVTILNQQGLHGKLTGAGGGGYAIALIPPGFDEIALDRAIKALVYNGFGVISTELGGEGVRVESIS</sequence>
<dbReference type="GO" id="GO:0005829">
    <property type="term" value="C:cytosol"/>
    <property type="evidence" value="ECO:0007669"/>
    <property type="project" value="TreeGrafter"/>
</dbReference>
<reference evidence="7" key="1">
    <citation type="submission" date="2015-01" db="EMBL/GenBank/DDBJ databases">
        <authorList>
            <person name="Xiang T."/>
            <person name="Song Y."/>
            <person name="Huang L."/>
            <person name="Wang B."/>
            <person name="Wu P."/>
        </authorList>
    </citation>
    <scope>NUCLEOTIDE SEQUENCE</scope>
</reference>
<name>A0A0H4IUW0_LEPDE</name>
<dbReference type="UniPathway" id="UPA00057">
    <property type="reaction ID" value="UER00098"/>
</dbReference>
<dbReference type="PRINTS" id="PR00959">
    <property type="entry name" value="MEVGALKINASE"/>
</dbReference>
<dbReference type="SUPFAM" id="SSF54211">
    <property type="entry name" value="Ribosomal protein S5 domain 2-like"/>
    <property type="match status" value="1"/>
</dbReference>
<keyword evidence="5" id="KW-0443">Lipid metabolism</keyword>
<accession>A0A0H4IUW0</accession>